<dbReference type="eggNOG" id="COG0259">
    <property type="taxonomic scope" value="Bacteria"/>
</dbReference>
<dbReference type="Pfam" id="PF10590">
    <property type="entry name" value="PNP_phzG_C"/>
    <property type="match status" value="1"/>
</dbReference>
<evidence type="ECO:0000256" key="2">
    <source>
        <dbReference type="ARBA" id="ARBA00011738"/>
    </source>
</evidence>
<dbReference type="Gene3D" id="2.30.110.10">
    <property type="entry name" value="Electron Transport, Fmn-binding Protein, Chain A"/>
    <property type="match status" value="1"/>
</dbReference>
<evidence type="ECO:0000313" key="13">
    <source>
        <dbReference type="Proteomes" id="UP000028643"/>
    </source>
</evidence>
<feature type="binding site" evidence="7 8">
    <location>
        <position position="134"/>
    </location>
    <ligand>
        <name>substrate</name>
    </ligand>
</feature>
<dbReference type="Pfam" id="PF01243">
    <property type="entry name" value="PNPOx_N"/>
    <property type="match status" value="1"/>
</dbReference>
<feature type="domain" description="Pyridoxine 5'-phosphate oxidase dimerisation C-terminal" evidence="11">
    <location>
        <begin position="175"/>
        <end position="215"/>
    </location>
</feature>
<feature type="binding site" evidence="7 9">
    <location>
        <position position="108"/>
    </location>
    <ligand>
        <name>FMN</name>
        <dbReference type="ChEBI" id="CHEBI:58210"/>
    </ligand>
</feature>
<comment type="subunit">
    <text evidence="2 7">Homodimer.</text>
</comment>
<dbReference type="GO" id="GO:0008615">
    <property type="term" value="P:pyridoxine biosynthetic process"/>
    <property type="evidence" value="ECO:0007669"/>
    <property type="project" value="UniProtKB-UniRule"/>
</dbReference>
<keyword evidence="3 7" id="KW-0285">Flavoprotein</keyword>
<evidence type="ECO:0000256" key="1">
    <source>
        <dbReference type="ARBA" id="ARBA00007301"/>
    </source>
</evidence>
<dbReference type="Proteomes" id="UP000028643">
    <property type="component" value="Unassembled WGS sequence"/>
</dbReference>
<dbReference type="InterPro" id="IPR019576">
    <property type="entry name" value="Pyridoxamine_oxidase_dimer_C"/>
</dbReference>
<feature type="binding site" evidence="7 9">
    <location>
        <begin position="64"/>
        <end position="69"/>
    </location>
    <ligand>
        <name>FMN</name>
        <dbReference type="ChEBI" id="CHEBI:58210"/>
    </ligand>
</feature>
<feature type="binding site" evidence="7 8">
    <location>
        <begin position="194"/>
        <end position="196"/>
    </location>
    <ligand>
        <name>substrate</name>
    </ligand>
</feature>
<feature type="binding site" evidence="7 9">
    <location>
        <position position="198"/>
    </location>
    <ligand>
        <name>FMN</name>
        <dbReference type="ChEBI" id="CHEBI:58210"/>
    </ligand>
</feature>
<feature type="binding site" evidence="7 9">
    <location>
        <begin position="143"/>
        <end position="144"/>
    </location>
    <ligand>
        <name>FMN</name>
        <dbReference type="ChEBI" id="CHEBI:58210"/>
    </ligand>
</feature>
<feature type="domain" description="Pyridoxamine 5'-phosphate oxidase N-terminal" evidence="10">
    <location>
        <begin position="46"/>
        <end position="161"/>
    </location>
</feature>
<feature type="binding site" evidence="7 9">
    <location>
        <position position="188"/>
    </location>
    <ligand>
        <name>FMN</name>
        <dbReference type="ChEBI" id="CHEBI:58210"/>
    </ligand>
</feature>
<reference evidence="12 13" key="1">
    <citation type="submission" date="2014-07" db="EMBL/GenBank/DDBJ databases">
        <title>Draft Genome Sequences of Environmental Pseudomonas syringae strains.</title>
        <authorList>
            <person name="Baltrus D.A."/>
            <person name="Berge O."/>
            <person name="Morris C."/>
        </authorList>
    </citation>
    <scope>NUCLEOTIDE SEQUENCE [LARGE SCALE GENOMIC DNA]</scope>
    <source>
        <strain evidence="12 13">CEB003</strain>
    </source>
</reference>
<dbReference type="AlphaFoldDB" id="A0A085VAM7"/>
<feature type="binding site" evidence="7 8">
    <location>
        <position position="130"/>
    </location>
    <ligand>
        <name>substrate</name>
    </ligand>
</feature>
<name>A0A085VAM7_PSESX</name>
<accession>A0A085VAM7</accession>
<evidence type="ECO:0000259" key="10">
    <source>
        <dbReference type="Pfam" id="PF01243"/>
    </source>
</evidence>
<evidence type="ECO:0000256" key="7">
    <source>
        <dbReference type="HAMAP-Rule" id="MF_01629"/>
    </source>
</evidence>
<feature type="binding site" evidence="7 8">
    <location>
        <position position="126"/>
    </location>
    <ligand>
        <name>substrate</name>
    </ligand>
</feature>
<evidence type="ECO:0000256" key="3">
    <source>
        <dbReference type="ARBA" id="ARBA00022630"/>
    </source>
</evidence>
<dbReference type="PANTHER" id="PTHR10851">
    <property type="entry name" value="PYRIDOXINE-5-PHOSPHATE OXIDASE"/>
    <property type="match status" value="1"/>
</dbReference>
<dbReference type="GO" id="GO:0010181">
    <property type="term" value="F:FMN binding"/>
    <property type="evidence" value="ECO:0007669"/>
    <property type="project" value="UniProtKB-UniRule"/>
</dbReference>
<comment type="similarity">
    <text evidence="1 7">Belongs to the pyridoxamine 5'-phosphate oxidase family.</text>
</comment>
<evidence type="ECO:0000256" key="8">
    <source>
        <dbReference type="PIRSR" id="PIRSR000190-1"/>
    </source>
</evidence>
<dbReference type="EC" id="1.4.3.5" evidence="7"/>
<gene>
    <name evidence="7" type="primary">pdxH</name>
    <name evidence="12" type="ORF">IV02_08660</name>
</gene>
<keyword evidence="4 7" id="KW-0288">FMN</keyword>
<dbReference type="GO" id="GO:0004733">
    <property type="term" value="F:pyridoxamine phosphate oxidase activity"/>
    <property type="evidence" value="ECO:0007669"/>
    <property type="project" value="UniProtKB-UniRule"/>
</dbReference>
<keyword evidence="6 7" id="KW-0664">Pyridoxine biosynthesis</keyword>
<dbReference type="UniPathway" id="UPA01068">
    <property type="reaction ID" value="UER00304"/>
</dbReference>
<keyword evidence="5 7" id="KW-0560">Oxidoreductase</keyword>
<protein>
    <recommendedName>
        <fullName evidence="7">Pyridoxine/pyridoxamine 5'-phosphate oxidase</fullName>
        <ecNumber evidence="7">1.4.3.5</ecNumber>
    </recommendedName>
    <alternativeName>
        <fullName evidence="7">PNP/PMP oxidase</fullName>
        <shortName evidence="7">PNPOx</shortName>
    </alternativeName>
    <alternativeName>
        <fullName evidence="7">Pyridoxal 5'-phosphate synthase</fullName>
    </alternativeName>
</protein>
<evidence type="ECO:0000256" key="6">
    <source>
        <dbReference type="ARBA" id="ARBA00023096"/>
    </source>
</evidence>
<dbReference type="InterPro" id="IPR012349">
    <property type="entry name" value="Split_barrel_FMN-bd"/>
</dbReference>
<dbReference type="InterPro" id="IPR011576">
    <property type="entry name" value="Pyridox_Oxase_N"/>
</dbReference>
<comment type="cofactor">
    <cofactor evidence="7 9">
        <name>FMN</name>
        <dbReference type="ChEBI" id="CHEBI:58210"/>
    </cofactor>
    <text evidence="7 9">Binds 1 FMN per subunit.</text>
</comment>
<comment type="caution">
    <text evidence="7">Lacks conserved residue(s) required for the propagation of feature annotation.</text>
</comment>
<feature type="binding site" evidence="7 9">
    <location>
        <position position="86"/>
    </location>
    <ligand>
        <name>FMN</name>
        <dbReference type="ChEBI" id="CHEBI:58210"/>
    </ligand>
</feature>
<dbReference type="PIRSF" id="PIRSF000190">
    <property type="entry name" value="Pyd_amn-ph_oxd"/>
    <property type="match status" value="1"/>
</dbReference>
<evidence type="ECO:0000256" key="4">
    <source>
        <dbReference type="ARBA" id="ARBA00022643"/>
    </source>
</evidence>
<evidence type="ECO:0000256" key="5">
    <source>
        <dbReference type="ARBA" id="ARBA00023002"/>
    </source>
</evidence>
<comment type="function">
    <text evidence="7">Catalyzes the oxidation of either pyridoxine 5'-phosphate (PNP) or pyridoxamine 5'-phosphate (PMP) into pyridoxal 5'-phosphate (PLP).</text>
</comment>
<comment type="caution">
    <text evidence="12">The sequence shown here is derived from an EMBL/GenBank/DDBJ whole genome shotgun (WGS) entry which is preliminary data.</text>
</comment>
<dbReference type="FunFam" id="2.30.110.10:FF:000020">
    <property type="entry name" value="PNPO isoform 11"/>
    <property type="match status" value="1"/>
</dbReference>
<dbReference type="InterPro" id="IPR000659">
    <property type="entry name" value="Pyridox_Oxase"/>
</dbReference>
<dbReference type="RefSeq" id="WP_047573809.1">
    <property type="nucleotide sequence ID" value="NZ_JPQT01000097.1"/>
</dbReference>
<dbReference type="HAMAP" id="MF_01629">
    <property type="entry name" value="PdxH"/>
    <property type="match status" value="1"/>
</dbReference>
<comment type="catalytic activity">
    <reaction evidence="7">
        <text>pyridoxamine 5'-phosphate + O2 + H2O = pyridoxal 5'-phosphate + H2O2 + NH4(+)</text>
        <dbReference type="Rhea" id="RHEA:15817"/>
        <dbReference type="ChEBI" id="CHEBI:15377"/>
        <dbReference type="ChEBI" id="CHEBI:15379"/>
        <dbReference type="ChEBI" id="CHEBI:16240"/>
        <dbReference type="ChEBI" id="CHEBI:28938"/>
        <dbReference type="ChEBI" id="CHEBI:58451"/>
        <dbReference type="ChEBI" id="CHEBI:597326"/>
        <dbReference type="EC" id="1.4.3.5"/>
    </reaction>
</comment>
<sequence length="215" mass="24811">MTQSLADMRRDYARDGLTEAQSPDEPFALFHQWFAEAVKTEQAPVEANAMTLATVDEDGRPHCRILLLKGLDTQGFTFFTNYDSAKGQQLAARPFAAMTFFWPTLERQVRIEGRVVKVTAQESDAYFQVRPLGSRLGAWASPQSRVIADRAELEGMIQATEQRFIDTQPHCPEHWGGYRLLPERIEFWQGRPSRLHDRLNYRLLDNQWTRERLAP</sequence>
<feature type="binding site" evidence="7 9">
    <location>
        <begin position="79"/>
        <end position="80"/>
    </location>
    <ligand>
        <name>FMN</name>
        <dbReference type="ChEBI" id="CHEBI:58210"/>
    </ligand>
</feature>
<feature type="binding site" evidence="8">
    <location>
        <begin position="9"/>
        <end position="12"/>
    </location>
    <ligand>
        <name>substrate</name>
    </ligand>
</feature>
<dbReference type="EMBL" id="JPQT01000097">
    <property type="protein sequence ID" value="KFE52490.1"/>
    <property type="molecule type" value="Genomic_DNA"/>
</dbReference>
<dbReference type="NCBIfam" id="TIGR00558">
    <property type="entry name" value="pdxH"/>
    <property type="match status" value="1"/>
</dbReference>
<comment type="pathway">
    <text evidence="7">Cofactor metabolism; pyridoxal 5'-phosphate salvage; pyridoxal 5'-phosphate from pyridoxamine 5'-phosphate: step 1/1.</text>
</comment>
<comment type="catalytic activity">
    <reaction evidence="7">
        <text>pyridoxine 5'-phosphate + O2 = pyridoxal 5'-phosphate + H2O2</text>
        <dbReference type="Rhea" id="RHEA:15149"/>
        <dbReference type="ChEBI" id="CHEBI:15379"/>
        <dbReference type="ChEBI" id="CHEBI:16240"/>
        <dbReference type="ChEBI" id="CHEBI:58589"/>
        <dbReference type="ChEBI" id="CHEBI:597326"/>
        <dbReference type="EC" id="1.4.3.5"/>
    </reaction>
</comment>
<evidence type="ECO:0000256" key="9">
    <source>
        <dbReference type="PIRSR" id="PIRSR000190-2"/>
    </source>
</evidence>
<proteinExistence type="inferred from homology"/>
<dbReference type="NCBIfam" id="NF004231">
    <property type="entry name" value="PRK05679.1"/>
    <property type="match status" value="1"/>
</dbReference>
<organism evidence="12 13">
    <name type="scientific">Pseudomonas syringae</name>
    <dbReference type="NCBI Taxonomy" id="317"/>
    <lineage>
        <taxon>Bacteria</taxon>
        <taxon>Pseudomonadati</taxon>
        <taxon>Pseudomonadota</taxon>
        <taxon>Gammaproteobacteria</taxon>
        <taxon>Pseudomonadales</taxon>
        <taxon>Pseudomonadaceae</taxon>
        <taxon>Pseudomonas</taxon>
    </lineage>
</organism>
<dbReference type="PATRIC" id="fig|317.174.peg.1771"/>
<comment type="pathway">
    <text evidence="7">Cofactor metabolism; pyridoxal 5'-phosphate salvage; pyridoxal 5'-phosphate from pyridoxine 5'-phosphate: step 1/1.</text>
</comment>
<dbReference type="InterPro" id="IPR019740">
    <property type="entry name" value="Pyridox_Oxase_CS"/>
</dbReference>
<dbReference type="PROSITE" id="PS01064">
    <property type="entry name" value="PYRIDOX_OXIDASE"/>
    <property type="match status" value="1"/>
</dbReference>
<dbReference type="PANTHER" id="PTHR10851:SF0">
    <property type="entry name" value="PYRIDOXINE-5'-PHOSPHATE OXIDASE"/>
    <property type="match status" value="1"/>
</dbReference>
<evidence type="ECO:0000313" key="12">
    <source>
        <dbReference type="EMBL" id="KFE52490.1"/>
    </source>
</evidence>
<dbReference type="SUPFAM" id="SSF50475">
    <property type="entry name" value="FMN-binding split barrel"/>
    <property type="match status" value="1"/>
</dbReference>
<feature type="binding site" evidence="7 8">
    <location>
        <position position="69"/>
    </location>
    <ligand>
        <name>substrate</name>
    </ligand>
</feature>
<evidence type="ECO:0000259" key="11">
    <source>
        <dbReference type="Pfam" id="PF10590"/>
    </source>
</evidence>